<dbReference type="InterPro" id="IPR017850">
    <property type="entry name" value="Alkaline_phosphatase_core_sf"/>
</dbReference>
<dbReference type="PANTHER" id="PTHR21110">
    <property type="entry name" value="PHOSPHOPENTOMUTASE"/>
    <property type="match status" value="1"/>
</dbReference>
<dbReference type="KEGG" id="taer:GT409_13775"/>
<dbReference type="GO" id="GO:0000287">
    <property type="term" value="F:magnesium ion binding"/>
    <property type="evidence" value="ECO:0007669"/>
    <property type="project" value="InterPro"/>
</dbReference>
<dbReference type="InterPro" id="IPR006124">
    <property type="entry name" value="Metalloenzyme"/>
</dbReference>
<organism evidence="5 6">
    <name type="scientific">Tichowtungia aerotolerans</name>
    <dbReference type="NCBI Taxonomy" id="2697043"/>
    <lineage>
        <taxon>Bacteria</taxon>
        <taxon>Pseudomonadati</taxon>
        <taxon>Kiritimatiellota</taxon>
        <taxon>Tichowtungiia</taxon>
        <taxon>Tichowtungiales</taxon>
        <taxon>Tichowtungiaceae</taxon>
        <taxon>Tichowtungia</taxon>
    </lineage>
</organism>
<dbReference type="GO" id="GO:0005829">
    <property type="term" value="C:cytosol"/>
    <property type="evidence" value="ECO:0007669"/>
    <property type="project" value="TreeGrafter"/>
</dbReference>
<dbReference type="GO" id="GO:0008973">
    <property type="term" value="F:phosphopentomutase activity"/>
    <property type="evidence" value="ECO:0007669"/>
    <property type="project" value="InterPro"/>
</dbReference>
<dbReference type="InterPro" id="IPR010045">
    <property type="entry name" value="DeoB"/>
</dbReference>
<evidence type="ECO:0000259" key="4">
    <source>
        <dbReference type="Pfam" id="PF01676"/>
    </source>
</evidence>
<gene>
    <name evidence="5" type="ORF">GT409_13775</name>
</gene>
<proteinExistence type="inferred from homology"/>
<feature type="domain" description="Metalloenzyme" evidence="4">
    <location>
        <begin position="4"/>
        <end position="259"/>
    </location>
</feature>
<evidence type="ECO:0000256" key="2">
    <source>
        <dbReference type="ARBA" id="ARBA00022723"/>
    </source>
</evidence>
<accession>A0A6P1M996</accession>
<keyword evidence="2" id="KW-0479">Metal-binding</keyword>
<keyword evidence="6" id="KW-1185">Reference proteome</keyword>
<dbReference type="AlphaFoldDB" id="A0A6P1M996"/>
<protein>
    <recommendedName>
        <fullName evidence="4">Metalloenzyme domain-containing protein</fullName>
    </recommendedName>
</protein>
<name>A0A6P1M996_9BACT</name>
<evidence type="ECO:0000256" key="1">
    <source>
        <dbReference type="ARBA" id="ARBA00010373"/>
    </source>
</evidence>
<dbReference type="GO" id="GO:0009117">
    <property type="term" value="P:nucleotide metabolic process"/>
    <property type="evidence" value="ECO:0007669"/>
    <property type="project" value="InterPro"/>
</dbReference>
<evidence type="ECO:0000256" key="3">
    <source>
        <dbReference type="ARBA" id="ARBA00023211"/>
    </source>
</evidence>
<sequence>MKQKVLFVFIDGFGLGSDDPAVNPLADRSYFPNLGKMLNSSVPLDAQLGVPGLPQSATGQAALLTGLNAPKLMGRHIEGFPPPRLKTLVQEHNVFSGLLRAGKACTFANAYWLDDVAHIPPRRESVTTVATLAALGGVRGKADLLANRAVCHDLTREKIRAERGYDGPLITPEEAGKHLIDVANDHDFTLFEFFQTDHAGHRGDKHLVFKTLEKLDCFFSELWSFDGQLIVTSDHGNIEDMTVRSHTVNPVPLYLSQPDRFRPLERIDQLAPAILKFFG</sequence>
<dbReference type="GO" id="GO:0043094">
    <property type="term" value="P:metabolic compound salvage"/>
    <property type="evidence" value="ECO:0007669"/>
    <property type="project" value="InterPro"/>
</dbReference>
<evidence type="ECO:0000313" key="5">
    <source>
        <dbReference type="EMBL" id="QHI70461.1"/>
    </source>
</evidence>
<dbReference type="EMBL" id="CP047593">
    <property type="protein sequence ID" value="QHI70461.1"/>
    <property type="molecule type" value="Genomic_DNA"/>
</dbReference>
<dbReference type="SUPFAM" id="SSF53649">
    <property type="entry name" value="Alkaline phosphatase-like"/>
    <property type="match status" value="1"/>
</dbReference>
<dbReference type="RefSeq" id="WP_160629638.1">
    <property type="nucleotide sequence ID" value="NZ_CP047593.1"/>
</dbReference>
<dbReference type="Gene3D" id="3.40.720.10">
    <property type="entry name" value="Alkaline Phosphatase, subunit A"/>
    <property type="match status" value="1"/>
</dbReference>
<comment type="similarity">
    <text evidence="1">Belongs to the phosphopentomutase family.</text>
</comment>
<dbReference type="Proteomes" id="UP000464954">
    <property type="component" value="Chromosome"/>
</dbReference>
<dbReference type="Pfam" id="PF01676">
    <property type="entry name" value="Metalloenzyme"/>
    <property type="match status" value="1"/>
</dbReference>
<dbReference type="PANTHER" id="PTHR21110:SF0">
    <property type="entry name" value="PHOSPHOPENTOMUTASE"/>
    <property type="match status" value="1"/>
</dbReference>
<keyword evidence="3" id="KW-0464">Manganese</keyword>
<reference evidence="5 6" key="1">
    <citation type="submission" date="2020-01" db="EMBL/GenBank/DDBJ databases">
        <title>Ponticoccus aerotolerans gen. nov., sp. nov., an anaerobic bacterium and proposal of Ponticoccusceae fam. nov., Ponticoccusles ord. nov. and Ponticoccuse classis nov. in the phylum Kiritimatiellaeota.</title>
        <authorList>
            <person name="Zhou L.Y."/>
            <person name="Du Z.J."/>
        </authorList>
    </citation>
    <scope>NUCLEOTIDE SEQUENCE [LARGE SCALE GENOMIC DNA]</scope>
    <source>
        <strain evidence="5 6">S-5007</strain>
    </source>
</reference>
<evidence type="ECO:0000313" key="6">
    <source>
        <dbReference type="Proteomes" id="UP000464954"/>
    </source>
</evidence>